<feature type="signal peptide" evidence="2">
    <location>
        <begin position="1"/>
        <end position="18"/>
    </location>
</feature>
<accession>A0A167IBR4</accession>
<dbReference type="Gene3D" id="2.60.40.680">
    <property type="match status" value="1"/>
</dbReference>
<organism evidence="4 5">
    <name type="scientific">Pseudoalteromonas luteoviolacea CPMOR-1</name>
    <dbReference type="NCBI Taxonomy" id="1365248"/>
    <lineage>
        <taxon>Bacteria</taxon>
        <taxon>Pseudomonadati</taxon>
        <taxon>Pseudomonadota</taxon>
        <taxon>Gammaproteobacteria</taxon>
        <taxon>Alteromonadales</taxon>
        <taxon>Pseudoalteromonadaceae</taxon>
        <taxon>Pseudoalteromonas</taxon>
    </lineage>
</organism>
<dbReference type="InterPro" id="IPR008965">
    <property type="entry name" value="CBM2/CBM3_carb-bd_dom_sf"/>
</dbReference>
<dbReference type="PATRIC" id="fig|1365248.3.peg.4470"/>
<gene>
    <name evidence="4" type="ORF">N473_03110</name>
</gene>
<feature type="transmembrane region" description="Helical" evidence="1">
    <location>
        <begin position="178"/>
        <end position="201"/>
    </location>
</feature>
<name>A0A167IBR4_9GAMM</name>
<protein>
    <recommendedName>
        <fullName evidence="3">Cohesin domain-containing protein</fullName>
    </recommendedName>
</protein>
<evidence type="ECO:0000313" key="5">
    <source>
        <dbReference type="Proteomes" id="UP000076486"/>
    </source>
</evidence>
<dbReference type="GO" id="GO:0000272">
    <property type="term" value="P:polysaccharide catabolic process"/>
    <property type="evidence" value="ECO:0007669"/>
    <property type="project" value="InterPro"/>
</dbReference>
<keyword evidence="1" id="KW-0472">Membrane</keyword>
<feature type="domain" description="Cohesin" evidence="3">
    <location>
        <begin position="24"/>
        <end position="151"/>
    </location>
</feature>
<dbReference type="Proteomes" id="UP000076486">
    <property type="component" value="Unassembled WGS sequence"/>
</dbReference>
<dbReference type="CDD" id="cd08547">
    <property type="entry name" value="Type_II_cohesin"/>
    <property type="match status" value="1"/>
</dbReference>
<dbReference type="Pfam" id="PF00963">
    <property type="entry name" value="Cohesin"/>
    <property type="match status" value="1"/>
</dbReference>
<keyword evidence="1" id="KW-0812">Transmembrane</keyword>
<dbReference type="EMBL" id="AUYC01000062">
    <property type="protein sequence ID" value="KZN59159.1"/>
    <property type="molecule type" value="Genomic_DNA"/>
</dbReference>
<evidence type="ECO:0000256" key="2">
    <source>
        <dbReference type="SAM" id="SignalP"/>
    </source>
</evidence>
<dbReference type="RefSeq" id="WP_063369644.1">
    <property type="nucleotide sequence ID" value="NZ_AUYC01000062.1"/>
</dbReference>
<sequence>MQFLFITLLLICCTVANASDGSVSLSSPSQKIKSGSQFYVDVLVENAPKIYGAHLVLNYDATQLTLIDQDQQTPAIQIEHGDFFDTSKLFVLTNSANTKLGKLDYIISQMAPADSVSGSGRIARVFFEAKENATKTNITIEKSDFGTKDGQSLTFSTDSALKIEFDTTYQVAPAPPTFAYSTVLLAAIVSTLMLVFIVVVLKRKRVVKA</sequence>
<dbReference type="SUPFAM" id="SSF49384">
    <property type="entry name" value="Carbohydrate-binding domain"/>
    <property type="match status" value="1"/>
</dbReference>
<keyword evidence="1" id="KW-1133">Transmembrane helix</keyword>
<dbReference type="GO" id="GO:0030246">
    <property type="term" value="F:carbohydrate binding"/>
    <property type="evidence" value="ECO:0007669"/>
    <property type="project" value="InterPro"/>
</dbReference>
<dbReference type="InterPro" id="IPR002102">
    <property type="entry name" value="Cohesin_dom"/>
</dbReference>
<evidence type="ECO:0000256" key="1">
    <source>
        <dbReference type="SAM" id="Phobius"/>
    </source>
</evidence>
<dbReference type="AlphaFoldDB" id="A0A167IBR4"/>
<feature type="chain" id="PRO_5007888080" description="Cohesin domain-containing protein" evidence="2">
    <location>
        <begin position="19"/>
        <end position="209"/>
    </location>
</feature>
<evidence type="ECO:0000259" key="3">
    <source>
        <dbReference type="Pfam" id="PF00963"/>
    </source>
</evidence>
<comment type="caution">
    <text evidence="4">The sequence shown here is derived from an EMBL/GenBank/DDBJ whole genome shotgun (WGS) entry which is preliminary data.</text>
</comment>
<keyword evidence="2" id="KW-0732">Signal</keyword>
<reference evidence="4 5" key="1">
    <citation type="submission" date="2013-07" db="EMBL/GenBank/DDBJ databases">
        <title>Comparative Genomic and Metabolomic Analysis of Twelve Strains of Pseudoalteromonas luteoviolacea.</title>
        <authorList>
            <person name="Vynne N.G."/>
            <person name="Mansson M."/>
            <person name="Gram L."/>
        </authorList>
    </citation>
    <scope>NUCLEOTIDE SEQUENCE [LARGE SCALE GENOMIC DNA]</scope>
    <source>
        <strain evidence="4 5">CPMOR-1</strain>
    </source>
</reference>
<evidence type="ECO:0000313" key="4">
    <source>
        <dbReference type="EMBL" id="KZN59159.1"/>
    </source>
</evidence>
<proteinExistence type="predicted"/>